<keyword evidence="3" id="KW-1185">Reference proteome</keyword>
<dbReference type="InterPro" id="IPR011953">
    <property type="entry name" value="Cobalto_CobN"/>
</dbReference>
<evidence type="ECO:0000259" key="1">
    <source>
        <dbReference type="Pfam" id="PF02514"/>
    </source>
</evidence>
<proteinExistence type="predicted"/>
<evidence type="ECO:0000313" key="2">
    <source>
        <dbReference type="EMBL" id="AVQ30905.1"/>
    </source>
</evidence>
<dbReference type="Pfam" id="PF02514">
    <property type="entry name" value="CobN-Mg_chel"/>
    <property type="match status" value="1"/>
</dbReference>
<evidence type="ECO:0000313" key="3">
    <source>
        <dbReference type="Proteomes" id="UP000241238"/>
    </source>
</evidence>
<dbReference type="NCBIfam" id="TIGR02257">
    <property type="entry name" value="cobalto_cobN"/>
    <property type="match status" value="1"/>
</dbReference>
<organism evidence="2 3">
    <name type="scientific">Fusobacterium varium ATCC 27725</name>
    <dbReference type="NCBI Taxonomy" id="469618"/>
    <lineage>
        <taxon>Bacteria</taxon>
        <taxon>Fusobacteriati</taxon>
        <taxon>Fusobacteriota</taxon>
        <taxon>Fusobacteriia</taxon>
        <taxon>Fusobacteriales</taxon>
        <taxon>Fusobacteriaceae</taxon>
        <taxon>Fusobacterium</taxon>
    </lineage>
</organism>
<name>A0ABN5JFW6_FUSVA</name>
<feature type="domain" description="CobN/magnesium chelatase" evidence="1">
    <location>
        <begin position="118"/>
        <end position="1226"/>
    </location>
</feature>
<dbReference type="RefSeq" id="WP_005949887.1">
    <property type="nucleotide sequence ID" value="NZ_CP028103.1"/>
</dbReference>
<protein>
    <submittedName>
        <fullName evidence="2">Cobaltochelatase subunit CobN</fullName>
    </submittedName>
</protein>
<dbReference type="PANTHER" id="PTHR44119">
    <property type="entry name" value="MAGNESIUM-CHELATASE SUBUNIT CHLH, CHLOROPLASTIC"/>
    <property type="match status" value="1"/>
</dbReference>
<gene>
    <name evidence="2" type="primary">cobN</name>
    <name evidence="2" type="ORF">C4N18_06650</name>
</gene>
<dbReference type="PANTHER" id="PTHR44119:SF4">
    <property type="entry name" value="AEROBIC COBALTOCHELATASE SUBUNIT COBN"/>
    <property type="match status" value="1"/>
</dbReference>
<accession>A0ABN5JFW6</accession>
<sequence>MFKITFITSNYDNSYTFNKICKNLIEEYCDDFEFSFFKSNIIDKSDEEYRKLEEEIKTSNIVYILLHGGVSSFKKFMNLKNIFWGKIPFFINTTISDENREFVEHGGVPVTTAYNMAKYYTLGGEENCKNMILYTASELGDKKYPYEKYTYMRWEGIYNDGNAVEDEENFIKKIAKEPMVIAVLFHGKEWNSKRIKVVDKFIEELKKLGVVPYPIFTNSILKPEIKSKGIKWVIENYLKYKGKVIPKVIINLMAYSQTIFSDPGDGTSIVEKSIFEELEIPVIQAMSTYQNRETWEKDIRGLDSEALTTGVYYPEFDGQIISVTCCTYESIRDEYGEKKIFIPIDERVNKISRMAVNWAKLGMKKNEDKKIAVIFHNMPPRNDMIGRAFGLDTPNSVNNMMKLFSNMGIKTEYEFKDGNEIINTIIKGVSNDKKWLTSEKVLERSIDKITEEKYLEWFSKLDKEVQEKIEEQWGKAPGEFMIYENVFPVPGILNGNVFIGLQPSRGMEEKAEEIYHSTDFIIPHQYYSFYKWIKEVFKADVIYHVGTHGTLEWLPGKEVGLSNKCCPDFNIDDIPHLYPYSINISGEGLQAKRRSNAVLISYMIPVLTLSGEYEDIEEMDDLIKQYYLAELGKDSKVIELKEAIIKRVLEYNYNLDMNITEEDIRKNYSLFINKLHSYIEELKSSIIKDGLHILGEAPEGERLASLIYALLRIENCGMMAADEAVGKSLGYDIEVLKENPYKYHHKGKTNLMVIAEIRNITENIIKEILGEKKYKYVVEKNTEYKIIDESYIVTLEKNILEVILPKIIETKREKKSIVNGANGKFIIPGQSGYPTRGNINILPTGTNFYSIDPYKIPSRASWKVGIKLADELMKRYIQDEGELPKSIAMILYSGDTIKTNGDDIAEALYLMGVRPIWLNNGDRVIGLEVIPYEELKRPRIDVTLRISGLFRDTFPTLIKLLEDAVNIVSQLDESDEINYIKKNLKDDIEKLLKDGYSFSDAENLSKVRIFGCPPGTYGTGVRVLIESQQWETRDDLGRAYINWSSHAYSSNYHGTKLENMFVKRLQNVDITVKNEASVELDMLESDDYYAYHGGLTAAVKYASGKEAKSYSGNTSDPNNVKIKSLNEETARIMRSRILNPKWFEGLKRHGYKGAMEVSAMVDIVFGWDATAEVAENWMYDKITEKYVENIENREWIKENNPHALLNITERLLEAEQRGMWNASHEKLNELRKIYMSIEGDIEEYEE</sequence>
<dbReference type="CDD" id="cd10150">
    <property type="entry name" value="CobN_like"/>
    <property type="match status" value="1"/>
</dbReference>
<dbReference type="EMBL" id="CP028103">
    <property type="protein sequence ID" value="AVQ30905.1"/>
    <property type="molecule type" value="Genomic_DNA"/>
</dbReference>
<reference evidence="3" key="1">
    <citation type="journal article" date="2018" name="MSphere">
        <title>Fusobacterium Genomics Using MinION and Illumina Sequencing Enables Genome Completion and Correction.</title>
        <authorList>
            <person name="Todd S.M."/>
            <person name="Settlage R.E."/>
            <person name="Lahmers K.K."/>
            <person name="Slade D.J."/>
        </authorList>
    </citation>
    <scope>NUCLEOTIDE SEQUENCE [LARGE SCALE GENOMIC DNA]</scope>
    <source>
        <strain evidence="3">ATCC 27725</strain>
    </source>
</reference>
<dbReference type="GeneID" id="77467668"/>
<dbReference type="Proteomes" id="UP000241238">
    <property type="component" value="Chromosome"/>
</dbReference>
<dbReference type="InterPro" id="IPR003672">
    <property type="entry name" value="CobN/Mg_chltase"/>
</dbReference>